<dbReference type="AlphaFoldDB" id="A0A9R1UYE2"/>
<protein>
    <submittedName>
        <fullName evidence="2">Uncharacterized protein</fullName>
    </submittedName>
</protein>
<accession>A0A9R1UYE2</accession>
<evidence type="ECO:0000256" key="1">
    <source>
        <dbReference type="SAM" id="MobiDB-lite"/>
    </source>
</evidence>
<keyword evidence="3" id="KW-1185">Reference proteome</keyword>
<gene>
    <name evidence="2" type="ORF">LSAT_V11C700373810</name>
</gene>
<feature type="region of interest" description="Disordered" evidence="1">
    <location>
        <begin position="17"/>
        <end position="66"/>
    </location>
</feature>
<comment type="caution">
    <text evidence="2">The sequence shown here is derived from an EMBL/GenBank/DDBJ whole genome shotgun (WGS) entry which is preliminary data.</text>
</comment>
<evidence type="ECO:0000313" key="2">
    <source>
        <dbReference type="EMBL" id="KAJ0195053.1"/>
    </source>
</evidence>
<dbReference type="Proteomes" id="UP000235145">
    <property type="component" value="Unassembled WGS sequence"/>
</dbReference>
<proteinExistence type="predicted"/>
<organism evidence="2 3">
    <name type="scientific">Lactuca sativa</name>
    <name type="common">Garden lettuce</name>
    <dbReference type="NCBI Taxonomy" id="4236"/>
    <lineage>
        <taxon>Eukaryota</taxon>
        <taxon>Viridiplantae</taxon>
        <taxon>Streptophyta</taxon>
        <taxon>Embryophyta</taxon>
        <taxon>Tracheophyta</taxon>
        <taxon>Spermatophyta</taxon>
        <taxon>Magnoliopsida</taxon>
        <taxon>eudicotyledons</taxon>
        <taxon>Gunneridae</taxon>
        <taxon>Pentapetalae</taxon>
        <taxon>asterids</taxon>
        <taxon>campanulids</taxon>
        <taxon>Asterales</taxon>
        <taxon>Asteraceae</taxon>
        <taxon>Cichorioideae</taxon>
        <taxon>Cichorieae</taxon>
        <taxon>Lactucinae</taxon>
        <taxon>Lactuca</taxon>
    </lineage>
</organism>
<reference evidence="2 3" key="1">
    <citation type="journal article" date="2017" name="Nat. Commun.">
        <title>Genome assembly with in vitro proximity ligation data and whole-genome triplication in lettuce.</title>
        <authorList>
            <person name="Reyes-Chin-Wo S."/>
            <person name="Wang Z."/>
            <person name="Yang X."/>
            <person name="Kozik A."/>
            <person name="Arikit S."/>
            <person name="Song C."/>
            <person name="Xia L."/>
            <person name="Froenicke L."/>
            <person name="Lavelle D.O."/>
            <person name="Truco M.J."/>
            <person name="Xia R."/>
            <person name="Zhu S."/>
            <person name="Xu C."/>
            <person name="Xu H."/>
            <person name="Xu X."/>
            <person name="Cox K."/>
            <person name="Korf I."/>
            <person name="Meyers B.C."/>
            <person name="Michelmore R.W."/>
        </authorList>
    </citation>
    <scope>NUCLEOTIDE SEQUENCE [LARGE SCALE GENOMIC DNA]</scope>
    <source>
        <strain evidence="3">cv. Salinas</strain>
        <tissue evidence="2">Seedlings</tissue>
    </source>
</reference>
<sequence length="126" mass="13874">MYEVGFCDGQLRVVTSSFGQSHEGDKPKRGGKRKERPGTSESVELPKRAKKLVQKPRSPSPIIQQESKERTRFFITSCKILSTTSSVSIPPEVPIIKYILEEIQTSGISGSTYDVGPNATIGVTFE</sequence>
<dbReference type="EMBL" id="NBSK02000007">
    <property type="protein sequence ID" value="KAJ0195053.1"/>
    <property type="molecule type" value="Genomic_DNA"/>
</dbReference>
<name>A0A9R1UYE2_LACSA</name>
<evidence type="ECO:0000313" key="3">
    <source>
        <dbReference type="Proteomes" id="UP000235145"/>
    </source>
</evidence>